<sequence>MFRGLHGFFDGFFFLTR</sequence>
<protein>
    <submittedName>
        <fullName evidence="1">Uncharacterized protein</fullName>
    </submittedName>
</protein>
<dbReference type="AlphaFoldDB" id="A0A0A8XQP2"/>
<accession>A0A0A8XQP2</accession>
<dbReference type="EMBL" id="GBRH01282935">
    <property type="protein sequence ID" value="JAD14960.1"/>
    <property type="molecule type" value="Transcribed_RNA"/>
</dbReference>
<name>A0A0A8XQP2_ARUDO</name>
<evidence type="ECO:0000313" key="1">
    <source>
        <dbReference type="EMBL" id="JAD14960.1"/>
    </source>
</evidence>
<organism evidence="1">
    <name type="scientific">Arundo donax</name>
    <name type="common">Giant reed</name>
    <name type="synonym">Donax arundinaceus</name>
    <dbReference type="NCBI Taxonomy" id="35708"/>
    <lineage>
        <taxon>Eukaryota</taxon>
        <taxon>Viridiplantae</taxon>
        <taxon>Streptophyta</taxon>
        <taxon>Embryophyta</taxon>
        <taxon>Tracheophyta</taxon>
        <taxon>Spermatophyta</taxon>
        <taxon>Magnoliopsida</taxon>
        <taxon>Liliopsida</taxon>
        <taxon>Poales</taxon>
        <taxon>Poaceae</taxon>
        <taxon>PACMAD clade</taxon>
        <taxon>Arundinoideae</taxon>
        <taxon>Arundineae</taxon>
        <taxon>Arundo</taxon>
    </lineage>
</organism>
<reference evidence="1" key="1">
    <citation type="submission" date="2014-09" db="EMBL/GenBank/DDBJ databases">
        <authorList>
            <person name="Magalhaes I.L.F."/>
            <person name="Oliveira U."/>
            <person name="Santos F.R."/>
            <person name="Vidigal T.H.D.A."/>
            <person name="Brescovit A.D."/>
            <person name="Santos A.J."/>
        </authorList>
    </citation>
    <scope>NUCLEOTIDE SEQUENCE</scope>
    <source>
        <tissue evidence="1">Shoot tissue taken approximately 20 cm above the soil surface</tissue>
    </source>
</reference>
<reference evidence="1" key="2">
    <citation type="journal article" date="2015" name="Data Brief">
        <title>Shoot transcriptome of the giant reed, Arundo donax.</title>
        <authorList>
            <person name="Barrero R.A."/>
            <person name="Guerrero F.D."/>
            <person name="Moolhuijzen P."/>
            <person name="Goolsby J.A."/>
            <person name="Tidwell J."/>
            <person name="Bellgard S.E."/>
            <person name="Bellgard M.I."/>
        </authorList>
    </citation>
    <scope>NUCLEOTIDE SEQUENCE</scope>
    <source>
        <tissue evidence="1">Shoot tissue taken approximately 20 cm above the soil surface</tissue>
    </source>
</reference>
<proteinExistence type="predicted"/>